<reference evidence="1" key="1">
    <citation type="journal article" date="2020" name="Nature">
        <title>Giant virus diversity and host interactions through global metagenomics.</title>
        <authorList>
            <person name="Schulz F."/>
            <person name="Roux S."/>
            <person name="Paez-Espino D."/>
            <person name="Jungbluth S."/>
            <person name="Walsh D.A."/>
            <person name="Denef V.J."/>
            <person name="McMahon K.D."/>
            <person name="Konstantinidis K.T."/>
            <person name="Eloe-Fadrosh E.A."/>
            <person name="Kyrpides N.C."/>
            <person name="Woyke T."/>
        </authorList>
    </citation>
    <scope>NUCLEOTIDE SEQUENCE</scope>
    <source>
        <strain evidence="1">GVMAG-M-3300027833-19</strain>
    </source>
</reference>
<sequence>MAESKGGKCLSLIYINSLTPMKWYCDICEYEWKITFHNIKNHNQWCSECARGKNERECKEIIERYFPKRRPKFLKGLELDGFNKESKLVFEYNGMQHYKYIPFFHRNGIQDFYDQQERDKNKLELCIKMVSY</sequence>
<protein>
    <recommendedName>
        <fullName evidence="2">Zinc-ribbon domain-containing protein</fullName>
    </recommendedName>
</protein>
<evidence type="ECO:0008006" key="2">
    <source>
        <dbReference type="Google" id="ProtNLM"/>
    </source>
</evidence>
<accession>A0A6C0LI18</accession>
<dbReference type="EMBL" id="MN740510">
    <property type="protein sequence ID" value="QHU30589.1"/>
    <property type="molecule type" value="Genomic_DNA"/>
</dbReference>
<proteinExistence type="predicted"/>
<dbReference type="AlphaFoldDB" id="A0A6C0LI18"/>
<organism evidence="1">
    <name type="scientific">viral metagenome</name>
    <dbReference type="NCBI Taxonomy" id="1070528"/>
    <lineage>
        <taxon>unclassified sequences</taxon>
        <taxon>metagenomes</taxon>
        <taxon>organismal metagenomes</taxon>
    </lineage>
</organism>
<name>A0A6C0LI18_9ZZZZ</name>
<evidence type="ECO:0000313" key="1">
    <source>
        <dbReference type="EMBL" id="QHU30589.1"/>
    </source>
</evidence>